<dbReference type="InterPro" id="IPR010982">
    <property type="entry name" value="Lambda_DNA-bd_dom_sf"/>
</dbReference>
<dbReference type="GO" id="GO:0003677">
    <property type="term" value="F:DNA binding"/>
    <property type="evidence" value="ECO:0007669"/>
    <property type="project" value="UniProtKB-KW"/>
</dbReference>
<accession>A0A828ZMR0</accession>
<keyword evidence="1" id="KW-0238">DNA-binding</keyword>
<organism evidence="3 4">
    <name type="scientific">Enterococcus faecium EnGen0003</name>
    <dbReference type="NCBI Taxonomy" id="1138901"/>
    <lineage>
        <taxon>Bacteria</taxon>
        <taxon>Bacillati</taxon>
        <taxon>Bacillota</taxon>
        <taxon>Bacilli</taxon>
        <taxon>Lactobacillales</taxon>
        <taxon>Enterococcaceae</taxon>
        <taxon>Enterococcus</taxon>
    </lineage>
</organism>
<feature type="domain" description="HTH cro/C1-type" evidence="2">
    <location>
        <begin position="5"/>
        <end position="59"/>
    </location>
</feature>
<dbReference type="SMART" id="SM00530">
    <property type="entry name" value="HTH_XRE"/>
    <property type="match status" value="1"/>
</dbReference>
<dbReference type="PANTHER" id="PTHR46558">
    <property type="entry name" value="TRACRIPTIONAL REGULATORY PROTEIN-RELATED-RELATED"/>
    <property type="match status" value="1"/>
</dbReference>
<evidence type="ECO:0000256" key="1">
    <source>
        <dbReference type="ARBA" id="ARBA00023125"/>
    </source>
</evidence>
<reference evidence="3 4" key="1">
    <citation type="submission" date="2012-12" db="EMBL/GenBank/DDBJ databases">
        <title>The Genome Sequence of Enterococcus faecium E1590.</title>
        <authorList>
            <consortium name="The Broad Institute Genome Sequencing Platform"/>
            <consortium name="The Broad Institute Genome Sequencing Center for Infectious Disease"/>
            <person name="Earl A.M."/>
            <person name="Gilmore M.S."/>
            <person name="van Schaik W."/>
            <person name="Lebreton F."/>
            <person name="Willems R.J."/>
            <person name="Walker B."/>
            <person name="Young S.K."/>
            <person name="Zeng Q."/>
            <person name="Gargeya S."/>
            <person name="Fitzgerald M."/>
            <person name="Haas B."/>
            <person name="Abouelleil A."/>
            <person name="Alvarado L."/>
            <person name="Arachchi H.M."/>
            <person name="Berlin A.M."/>
            <person name="Chapman S.B."/>
            <person name="Dewar J."/>
            <person name="Goldberg J."/>
            <person name="Griggs A."/>
            <person name="Gujja S."/>
            <person name="Hansen M."/>
            <person name="Howarth C."/>
            <person name="Imamovic A."/>
            <person name="Larimer J."/>
            <person name="McCowan C."/>
            <person name="Murphy C."/>
            <person name="Neiman D."/>
            <person name="Pearson M."/>
            <person name="Priest M."/>
            <person name="Roberts A."/>
            <person name="Saif S."/>
            <person name="Shea T."/>
            <person name="Sisk P."/>
            <person name="Sykes S."/>
            <person name="Wortman J."/>
            <person name="Nusbaum C."/>
            <person name="Birren B."/>
        </authorList>
    </citation>
    <scope>NUCLEOTIDE SEQUENCE [LARGE SCALE GENOMIC DNA]</scope>
    <source>
        <strain evidence="3 4">E1590</strain>
    </source>
</reference>
<dbReference type="InterPro" id="IPR001387">
    <property type="entry name" value="Cro/C1-type_HTH"/>
</dbReference>
<protein>
    <recommendedName>
        <fullName evidence="2">HTH cro/C1-type domain-containing protein</fullName>
    </recommendedName>
</protein>
<dbReference type="PANTHER" id="PTHR46558:SF11">
    <property type="entry name" value="HTH-TYPE TRANSCRIPTIONAL REGULATOR XRE"/>
    <property type="match status" value="1"/>
</dbReference>
<dbReference type="CDD" id="cd00093">
    <property type="entry name" value="HTH_XRE"/>
    <property type="match status" value="1"/>
</dbReference>
<dbReference type="PROSITE" id="PS50943">
    <property type="entry name" value="HTH_CROC1"/>
    <property type="match status" value="1"/>
</dbReference>
<dbReference type="EMBL" id="AHXC01000010">
    <property type="protein sequence ID" value="ELB00797.1"/>
    <property type="molecule type" value="Genomic_DNA"/>
</dbReference>
<sequence length="72" mass="8631">MFQRIRDLREDNDLTQQQIAKLLNVSQSTYSRYENGELDIPMKTVIKLAHYYNTSVDYLVNMTDIRTPYKRN</sequence>
<dbReference type="SUPFAM" id="SSF47413">
    <property type="entry name" value="lambda repressor-like DNA-binding domains"/>
    <property type="match status" value="1"/>
</dbReference>
<dbReference type="Proteomes" id="UP000010553">
    <property type="component" value="Unassembled WGS sequence"/>
</dbReference>
<gene>
    <name evidence="3" type="ORF">OIE_05579</name>
</gene>
<name>A0A828ZMR0_ENTFC</name>
<evidence type="ECO:0000259" key="2">
    <source>
        <dbReference type="PROSITE" id="PS50943"/>
    </source>
</evidence>
<proteinExistence type="predicted"/>
<dbReference type="Gene3D" id="1.10.260.40">
    <property type="entry name" value="lambda repressor-like DNA-binding domains"/>
    <property type="match status" value="1"/>
</dbReference>
<evidence type="ECO:0000313" key="4">
    <source>
        <dbReference type="Proteomes" id="UP000010553"/>
    </source>
</evidence>
<evidence type="ECO:0000313" key="3">
    <source>
        <dbReference type="EMBL" id="ELB00797.1"/>
    </source>
</evidence>
<dbReference type="AlphaFoldDB" id="A0A828ZMR0"/>
<dbReference type="RefSeq" id="WP_002335262.1">
    <property type="nucleotide sequence ID" value="NZ_KB029694.1"/>
</dbReference>
<dbReference type="Pfam" id="PF01381">
    <property type="entry name" value="HTH_3"/>
    <property type="match status" value="1"/>
</dbReference>
<comment type="caution">
    <text evidence="3">The sequence shown here is derived from an EMBL/GenBank/DDBJ whole genome shotgun (WGS) entry which is preliminary data.</text>
</comment>